<dbReference type="KEGG" id="ftj:FTUN_7402"/>
<dbReference type="Pfam" id="PF13267">
    <property type="entry name" value="DUF4058"/>
    <property type="match status" value="1"/>
</dbReference>
<evidence type="ECO:0000313" key="1">
    <source>
        <dbReference type="EMBL" id="QJW99779.1"/>
    </source>
</evidence>
<name>A0A6M5Z0D0_9BACT</name>
<dbReference type="EMBL" id="CP053452">
    <property type="protein sequence ID" value="QJW99779.1"/>
    <property type="molecule type" value="Genomic_DNA"/>
</dbReference>
<evidence type="ECO:0000313" key="2">
    <source>
        <dbReference type="Proteomes" id="UP000503447"/>
    </source>
</evidence>
<reference evidence="2" key="1">
    <citation type="submission" date="2020-05" db="EMBL/GenBank/DDBJ databases">
        <title>Frigoriglobus tundricola gen. nov., sp. nov., a psychrotolerant cellulolytic planctomycete of the family Gemmataceae with two divergent copies of 16S rRNA gene.</title>
        <authorList>
            <person name="Kulichevskaya I.S."/>
            <person name="Ivanova A.A."/>
            <person name="Naumoff D.G."/>
            <person name="Beletsky A.V."/>
            <person name="Rijpstra W.I.C."/>
            <person name="Sinninghe Damste J.S."/>
            <person name="Mardanov A.V."/>
            <person name="Ravin N.V."/>
            <person name="Dedysh S.N."/>
        </authorList>
    </citation>
    <scope>NUCLEOTIDE SEQUENCE [LARGE SCALE GENOMIC DNA]</scope>
    <source>
        <strain evidence="2">PL17</strain>
    </source>
</reference>
<gene>
    <name evidence="1" type="ORF">FTUN_7402</name>
</gene>
<dbReference type="AlphaFoldDB" id="A0A6M5Z0D0"/>
<accession>A0A6M5Z0D0</accession>
<keyword evidence="2" id="KW-1185">Reference proteome</keyword>
<proteinExistence type="predicted"/>
<dbReference type="Proteomes" id="UP000503447">
    <property type="component" value="Chromosome"/>
</dbReference>
<dbReference type="RefSeq" id="WP_171474685.1">
    <property type="nucleotide sequence ID" value="NZ_CP053452.2"/>
</dbReference>
<sequence>MPLRDHFRPPVTKIAPWEVPHGQWPAVIVHQLRKQLPPGYISGPRVHAGAQVEIDVATYEKETHPALSHDSDGTGVATALWAPAAPSVAVVTELPDDDEYEVQIYDVERERTLVAAIEIVSPANKDRPEKRNAFIGKCAALLRNGVAVSIVDVVTSRHFNLYAELMVFLGHPDRTLGPEPPAAYAASCRWVRKSDRAVLGTWSHALSVGHPLPILPLWLTDTKFVPLDLERSYEQACEDLSIT</sequence>
<protein>
    <submittedName>
        <fullName evidence="1">Uncharacterized protein</fullName>
    </submittedName>
</protein>
<dbReference type="InterPro" id="IPR025132">
    <property type="entry name" value="DUF4058"/>
</dbReference>
<organism evidence="1 2">
    <name type="scientific">Frigoriglobus tundricola</name>
    <dbReference type="NCBI Taxonomy" id="2774151"/>
    <lineage>
        <taxon>Bacteria</taxon>
        <taxon>Pseudomonadati</taxon>
        <taxon>Planctomycetota</taxon>
        <taxon>Planctomycetia</taxon>
        <taxon>Gemmatales</taxon>
        <taxon>Gemmataceae</taxon>
        <taxon>Frigoriglobus</taxon>
    </lineage>
</organism>